<organism evidence="1 2">
    <name type="scientific">Eretmocerus hayati</name>
    <dbReference type="NCBI Taxonomy" id="131215"/>
    <lineage>
        <taxon>Eukaryota</taxon>
        <taxon>Metazoa</taxon>
        <taxon>Ecdysozoa</taxon>
        <taxon>Arthropoda</taxon>
        <taxon>Hexapoda</taxon>
        <taxon>Insecta</taxon>
        <taxon>Pterygota</taxon>
        <taxon>Neoptera</taxon>
        <taxon>Endopterygota</taxon>
        <taxon>Hymenoptera</taxon>
        <taxon>Apocrita</taxon>
        <taxon>Proctotrupomorpha</taxon>
        <taxon>Chalcidoidea</taxon>
        <taxon>Aphelinidae</taxon>
        <taxon>Aphelininae</taxon>
        <taxon>Eretmocerus</taxon>
    </lineage>
</organism>
<name>A0ACC2NS40_9HYME</name>
<evidence type="ECO:0000313" key="2">
    <source>
        <dbReference type="Proteomes" id="UP001239111"/>
    </source>
</evidence>
<accession>A0ACC2NS40</accession>
<gene>
    <name evidence="1" type="ORF">QAD02_005181</name>
</gene>
<protein>
    <submittedName>
        <fullName evidence="1">Uncharacterized protein</fullName>
    </submittedName>
</protein>
<comment type="caution">
    <text evidence="1">The sequence shown here is derived from an EMBL/GenBank/DDBJ whole genome shotgun (WGS) entry which is preliminary data.</text>
</comment>
<dbReference type="EMBL" id="CM056743">
    <property type="protein sequence ID" value="KAJ8673919.1"/>
    <property type="molecule type" value="Genomic_DNA"/>
</dbReference>
<dbReference type="Proteomes" id="UP001239111">
    <property type="component" value="Chromosome 3"/>
</dbReference>
<evidence type="ECO:0000313" key="1">
    <source>
        <dbReference type="EMBL" id="KAJ8673919.1"/>
    </source>
</evidence>
<proteinExistence type="predicted"/>
<keyword evidence="2" id="KW-1185">Reference proteome</keyword>
<reference evidence="1" key="1">
    <citation type="submission" date="2023-04" db="EMBL/GenBank/DDBJ databases">
        <title>A chromosome-level genome assembly of the parasitoid wasp Eretmocerus hayati.</title>
        <authorList>
            <person name="Zhong Y."/>
            <person name="Liu S."/>
            <person name="Liu Y."/>
        </authorList>
    </citation>
    <scope>NUCLEOTIDE SEQUENCE</scope>
    <source>
        <strain evidence="1">ZJU_SS_LIU_2023</strain>
    </source>
</reference>
<sequence length="199" mass="22605">MVAKMNTKLTGNILYKAISQLPYQRKYTVIILDDDLNWVKLMLYAERQVLTSEYDEEIAESLSTELSSSELDRKKGFGVHGTLKKALKDHSGMFLWRVQVFRQGQLVLAPANIISWDHQRKLGELLNSLGDGILQLESRHYEKEVDLALGSSVPKVSYSIKKMHKKRSDPAGYGLIKGGFISFWHQKSSNLELSSIVPH</sequence>